<organism evidence="9 10">
    <name type="scientific">Paraglaciecola aquimarina</name>
    <dbReference type="NCBI Taxonomy" id="1235557"/>
    <lineage>
        <taxon>Bacteria</taxon>
        <taxon>Pseudomonadati</taxon>
        <taxon>Pseudomonadota</taxon>
        <taxon>Gammaproteobacteria</taxon>
        <taxon>Alteromonadales</taxon>
        <taxon>Alteromonadaceae</taxon>
        <taxon>Paraglaciecola</taxon>
    </lineage>
</organism>
<evidence type="ECO:0000313" key="10">
    <source>
        <dbReference type="Proteomes" id="UP001247805"/>
    </source>
</evidence>
<evidence type="ECO:0000259" key="8">
    <source>
        <dbReference type="PROSITE" id="PS50113"/>
    </source>
</evidence>
<dbReference type="SMART" id="SM00388">
    <property type="entry name" value="HisKA"/>
    <property type="match status" value="1"/>
</dbReference>
<evidence type="ECO:0000256" key="5">
    <source>
        <dbReference type="ARBA" id="ARBA00022777"/>
    </source>
</evidence>
<feature type="domain" description="PAS" evidence="7">
    <location>
        <begin position="487"/>
        <end position="559"/>
    </location>
</feature>
<dbReference type="CDD" id="cd00130">
    <property type="entry name" value="PAS"/>
    <property type="match status" value="3"/>
</dbReference>
<dbReference type="SUPFAM" id="SSF55874">
    <property type="entry name" value="ATPase domain of HSP90 chaperone/DNA topoisomerase II/histidine kinase"/>
    <property type="match status" value="1"/>
</dbReference>
<dbReference type="PROSITE" id="PS50113">
    <property type="entry name" value="PAC"/>
    <property type="match status" value="2"/>
</dbReference>
<dbReference type="Gene3D" id="1.10.287.130">
    <property type="match status" value="1"/>
</dbReference>
<evidence type="ECO:0000259" key="6">
    <source>
        <dbReference type="PROSITE" id="PS50109"/>
    </source>
</evidence>
<dbReference type="Pfam" id="PF00512">
    <property type="entry name" value="HisKA"/>
    <property type="match status" value="1"/>
</dbReference>
<proteinExistence type="predicted"/>
<dbReference type="PANTHER" id="PTHR43304">
    <property type="entry name" value="PHYTOCHROME-LIKE PROTEIN CPH1"/>
    <property type="match status" value="1"/>
</dbReference>
<dbReference type="InterPro" id="IPR001610">
    <property type="entry name" value="PAC"/>
</dbReference>
<evidence type="ECO:0000256" key="1">
    <source>
        <dbReference type="ARBA" id="ARBA00000085"/>
    </source>
</evidence>
<dbReference type="EC" id="2.7.13.3" evidence="2"/>
<dbReference type="InterPro" id="IPR003661">
    <property type="entry name" value="HisK_dim/P_dom"/>
</dbReference>
<dbReference type="InterPro" id="IPR036890">
    <property type="entry name" value="HATPase_C_sf"/>
</dbReference>
<dbReference type="Gene3D" id="3.30.565.10">
    <property type="entry name" value="Histidine kinase-like ATPase, C-terminal domain"/>
    <property type="match status" value="1"/>
</dbReference>
<dbReference type="InterPro" id="IPR000700">
    <property type="entry name" value="PAS-assoc_C"/>
</dbReference>
<keyword evidence="3" id="KW-0597">Phosphoprotein</keyword>
<keyword evidence="5" id="KW-0418">Kinase</keyword>
<evidence type="ECO:0000259" key="7">
    <source>
        <dbReference type="PROSITE" id="PS50112"/>
    </source>
</evidence>
<dbReference type="Pfam" id="PF08447">
    <property type="entry name" value="PAS_3"/>
    <property type="match status" value="2"/>
</dbReference>
<comment type="catalytic activity">
    <reaction evidence="1">
        <text>ATP + protein L-histidine = ADP + protein N-phospho-L-histidine.</text>
        <dbReference type="EC" id="2.7.13.3"/>
    </reaction>
</comment>
<dbReference type="InterPro" id="IPR000014">
    <property type="entry name" value="PAS"/>
</dbReference>
<comment type="caution">
    <text evidence="9">The sequence shown here is derived from an EMBL/GenBank/DDBJ whole genome shotgun (WGS) entry which is preliminary data.</text>
</comment>
<dbReference type="SMART" id="SM00091">
    <property type="entry name" value="PAS"/>
    <property type="match status" value="4"/>
</dbReference>
<dbReference type="EMBL" id="JAWDIO010000002">
    <property type="protein sequence ID" value="MDU0356389.1"/>
    <property type="molecule type" value="Genomic_DNA"/>
</dbReference>
<evidence type="ECO:0000256" key="3">
    <source>
        <dbReference type="ARBA" id="ARBA00022553"/>
    </source>
</evidence>
<dbReference type="PRINTS" id="PR00344">
    <property type="entry name" value="BCTRLSENSOR"/>
</dbReference>
<dbReference type="InterPro" id="IPR003594">
    <property type="entry name" value="HATPase_dom"/>
</dbReference>
<feature type="domain" description="PAC" evidence="8">
    <location>
        <begin position="564"/>
        <end position="617"/>
    </location>
</feature>
<dbReference type="RefSeq" id="WP_316028134.1">
    <property type="nucleotide sequence ID" value="NZ_JAWDIO010000002.1"/>
</dbReference>
<gene>
    <name evidence="9" type="ORF">RS130_23070</name>
</gene>
<keyword evidence="10" id="KW-1185">Reference proteome</keyword>
<dbReference type="InterPro" id="IPR052162">
    <property type="entry name" value="Sensor_kinase/Photoreceptor"/>
</dbReference>
<reference evidence="9 10" key="1">
    <citation type="submission" date="2023-10" db="EMBL/GenBank/DDBJ databases">
        <title>Glaciecola aquimarina strain GGW-M5 nov., isolated from a coastal seawater.</title>
        <authorList>
            <person name="Bayburt H."/>
            <person name="Kim J.M."/>
            <person name="Choi B.J."/>
            <person name="Jeon C.O."/>
        </authorList>
    </citation>
    <scope>NUCLEOTIDE SEQUENCE [LARGE SCALE GENOMIC DNA]</scope>
    <source>
        <strain evidence="9 10">KCTC 32108</strain>
    </source>
</reference>
<evidence type="ECO:0000313" key="9">
    <source>
        <dbReference type="EMBL" id="MDU0356389.1"/>
    </source>
</evidence>
<dbReference type="InterPro" id="IPR036097">
    <property type="entry name" value="HisK_dim/P_sf"/>
</dbReference>
<dbReference type="PROSITE" id="PS50112">
    <property type="entry name" value="PAS"/>
    <property type="match status" value="1"/>
</dbReference>
<protein>
    <recommendedName>
        <fullName evidence="2">histidine kinase</fullName>
        <ecNumber evidence="2">2.7.13.3</ecNumber>
    </recommendedName>
</protein>
<dbReference type="PANTHER" id="PTHR43304:SF1">
    <property type="entry name" value="PAC DOMAIN-CONTAINING PROTEIN"/>
    <property type="match status" value="1"/>
</dbReference>
<dbReference type="SUPFAM" id="SSF47384">
    <property type="entry name" value="Homodimeric domain of signal transducing histidine kinase"/>
    <property type="match status" value="1"/>
</dbReference>
<evidence type="ECO:0000256" key="4">
    <source>
        <dbReference type="ARBA" id="ARBA00022679"/>
    </source>
</evidence>
<evidence type="ECO:0000256" key="2">
    <source>
        <dbReference type="ARBA" id="ARBA00012438"/>
    </source>
</evidence>
<dbReference type="SMART" id="SM00086">
    <property type="entry name" value="PAC"/>
    <property type="match status" value="3"/>
</dbReference>
<dbReference type="SUPFAM" id="SSF55785">
    <property type="entry name" value="PYP-like sensor domain (PAS domain)"/>
    <property type="match status" value="5"/>
</dbReference>
<name>A0ABU3T2A3_9ALTE</name>
<dbReference type="InterPro" id="IPR004358">
    <property type="entry name" value="Sig_transdc_His_kin-like_C"/>
</dbReference>
<dbReference type="Pfam" id="PF13426">
    <property type="entry name" value="PAS_9"/>
    <property type="match status" value="2"/>
</dbReference>
<feature type="domain" description="PAC" evidence="8">
    <location>
        <begin position="431"/>
        <end position="486"/>
    </location>
</feature>
<dbReference type="PROSITE" id="PS50109">
    <property type="entry name" value="HIS_KIN"/>
    <property type="match status" value="1"/>
</dbReference>
<sequence>MPDVVTKKHHQHLSEYFTQPENRLMAQNRPNLYGKHKDKNLIPIEISLSSSTISDVKFATATIRDISARLETEKELKESITKAKQSYEQLKQMQVTLGETRMTNIMLEKLPLGTVLYTSEGKLIIANDRLLADTNYSRSELNSIKFEDFIEFENTEDQIIFAKITSAKASKINRSLTMLAKIKPQYDQMFPVELHISTYAYNEQFFWLITYTNLTDVMLVQNRLMQSHEQLARAVSATEDGIWEWNIVEDKVNFSPKFMQLIGKSNEAYPEYKHWFEHIHPDFRAKVDKAIATHFATHSLYEVEYLGLNENGEYNWFISIGNSLFNEQNKPVLMSGSIRNIHKSKMLEIEAAEKSEFLNTIYEGSSHAIWVLNVEANNEFRFLVFNPTACRTIGVTESAIKNKTISEITPAIFTTEAAEKYRNHYSICASKATHLSYVESIEINHEINWFRTDLYPIIDSSNKVTKIIGTAVNITEQKNVEIELENNKTFLEKIINSTICGLYLYDLKENKNTTFNARYTEILGYKIEELNQATDLEQFYHPADRDKMRQHMAKVTSATSNQVFSVKMRIKHKDGHWVWCYSFDSIVKFDKNGAPELMLGTFVDITEQTLLLEKLQDSNQYLENFAFIASHDLQEPLRKITAFSNSLSQRLEQQRANDEHIEFEFSRLVSASERMRNMIKDLLKLSRINSSELEISPVSLDIILKESIDLLSHLIEEQQAHIETLNTDYILNVDKGLFVQLFQNLIANSIKFKNKNNNPFINISLVNGLEDIEIIFTDNGIGVANKFTEQIFEPFRRLHSKERYLGSGIGLALCRQILSIHRGTITCMNDVTEGCEFRIILPKINIKGL</sequence>
<dbReference type="NCBIfam" id="TIGR00229">
    <property type="entry name" value="sensory_box"/>
    <property type="match status" value="3"/>
</dbReference>
<dbReference type="InterPro" id="IPR013655">
    <property type="entry name" value="PAS_fold_3"/>
</dbReference>
<dbReference type="CDD" id="cd00082">
    <property type="entry name" value="HisKA"/>
    <property type="match status" value="1"/>
</dbReference>
<dbReference type="SMART" id="SM00387">
    <property type="entry name" value="HATPase_c"/>
    <property type="match status" value="1"/>
</dbReference>
<feature type="domain" description="Histidine kinase" evidence="6">
    <location>
        <begin position="628"/>
        <end position="845"/>
    </location>
</feature>
<dbReference type="Gene3D" id="3.30.450.20">
    <property type="entry name" value="PAS domain"/>
    <property type="match status" value="4"/>
</dbReference>
<dbReference type="Proteomes" id="UP001247805">
    <property type="component" value="Unassembled WGS sequence"/>
</dbReference>
<accession>A0ABU3T2A3</accession>
<dbReference type="InterPro" id="IPR005467">
    <property type="entry name" value="His_kinase_dom"/>
</dbReference>
<keyword evidence="4" id="KW-0808">Transferase</keyword>
<dbReference type="Pfam" id="PF02518">
    <property type="entry name" value="HATPase_c"/>
    <property type="match status" value="1"/>
</dbReference>
<dbReference type="InterPro" id="IPR035965">
    <property type="entry name" value="PAS-like_dom_sf"/>
</dbReference>